<dbReference type="Gene3D" id="4.10.240.10">
    <property type="entry name" value="Zn(2)-C6 fungal-type DNA-binding domain"/>
    <property type="match status" value="1"/>
</dbReference>
<feature type="compositionally biased region" description="Polar residues" evidence="7">
    <location>
        <begin position="132"/>
        <end position="143"/>
    </location>
</feature>
<keyword evidence="6" id="KW-0539">Nucleus</keyword>
<dbReference type="InterPro" id="IPR007219">
    <property type="entry name" value="XnlR_reg_dom"/>
</dbReference>
<dbReference type="GO" id="GO:0005634">
    <property type="term" value="C:nucleus"/>
    <property type="evidence" value="ECO:0007669"/>
    <property type="project" value="UniProtKB-SubCell"/>
</dbReference>
<name>A0A507QIN2_MONPU</name>
<keyword evidence="10" id="KW-1185">Reference proteome</keyword>
<sequence length="571" mass="64580">MASTAHRQPSRPTTRQRQRTGRACEECRRRKLRCDGQQPRCGVCVDSGVTCEVNSQRRPRGPKKGYLTALRNRVAMLETRLPAQHLVGPLSEFNPLSTPLTNDHHDGCSVSSASSRSDSNPPPTVSEPDMSLPNTTTSVSSAPSFATCSKDIGGAEPITELVQAELNQLYFDRVHPSIQILHQRRYLGWARNAAKKTSRRCLQYAVWTLASLLSAQFQHLQDSFYQETKRTLEFSYLSGDSNAPVDTEEIQAWILIATYESMRTFHRSAWMSAGRAFRLVQLMRLHEIDSPTKPPVPEADLVETEEKRRVFWMAYFLDHLLSMRNNWPITLNEHVICTRLPAPDMEFQSGQPVLGAFLSEAIMDVMPQTTSPFNECVILATICGRSLFHAQQYSVRFVYGELAPNWTDQHQWLDNVLTNRLQILSQYYPSPTQICDPMLSFAHIMGQASVIHLYKGMASVVWAVDDGAWVVEYQRRALSAAQEIVKLAKGLTEFNFFKVHPLMPIPLLLCAEFLYSNRGSDAAFNSLLQELLQIFRQLKNANDPSRSYIHLLELSCTTASMSLVREHSNAP</sequence>
<dbReference type="InterPro" id="IPR050815">
    <property type="entry name" value="TF_fung"/>
</dbReference>
<evidence type="ECO:0000259" key="8">
    <source>
        <dbReference type="PROSITE" id="PS50048"/>
    </source>
</evidence>
<dbReference type="STRING" id="5098.A0A507QIN2"/>
<evidence type="ECO:0000256" key="5">
    <source>
        <dbReference type="ARBA" id="ARBA00023163"/>
    </source>
</evidence>
<reference evidence="9 10" key="1">
    <citation type="submission" date="2019-06" db="EMBL/GenBank/DDBJ databases">
        <title>Wine fermentation using esterase from Monascus purpureus.</title>
        <authorList>
            <person name="Geng C."/>
            <person name="Zhang Y."/>
        </authorList>
    </citation>
    <scope>NUCLEOTIDE SEQUENCE [LARGE SCALE GENOMIC DNA]</scope>
    <source>
        <strain evidence="9">HQ1</strain>
    </source>
</reference>
<keyword evidence="5" id="KW-0804">Transcription</keyword>
<evidence type="ECO:0000313" key="10">
    <source>
        <dbReference type="Proteomes" id="UP000319663"/>
    </source>
</evidence>
<dbReference type="PROSITE" id="PS00463">
    <property type="entry name" value="ZN2_CY6_FUNGAL_1"/>
    <property type="match status" value="1"/>
</dbReference>
<feature type="compositionally biased region" description="Low complexity" evidence="7">
    <location>
        <begin position="109"/>
        <end position="119"/>
    </location>
</feature>
<feature type="region of interest" description="Disordered" evidence="7">
    <location>
        <begin position="1"/>
        <end position="22"/>
    </location>
</feature>
<feature type="domain" description="Zn(2)-C6 fungal-type" evidence="8">
    <location>
        <begin position="23"/>
        <end position="53"/>
    </location>
</feature>
<gene>
    <name evidence="9" type="ORF">MPDQ_003570</name>
</gene>
<dbReference type="SMART" id="SM00906">
    <property type="entry name" value="Fungal_trans"/>
    <property type="match status" value="1"/>
</dbReference>
<evidence type="ECO:0000256" key="3">
    <source>
        <dbReference type="ARBA" id="ARBA00023015"/>
    </source>
</evidence>
<dbReference type="SUPFAM" id="SSF57701">
    <property type="entry name" value="Zn2/Cys6 DNA-binding domain"/>
    <property type="match status" value="1"/>
</dbReference>
<comment type="caution">
    <text evidence="9">The sequence shown here is derived from an EMBL/GenBank/DDBJ whole genome shotgun (WGS) entry which is preliminary data.</text>
</comment>
<organism evidence="9 10">
    <name type="scientific">Monascus purpureus</name>
    <name type="common">Red mold</name>
    <name type="synonym">Monascus anka</name>
    <dbReference type="NCBI Taxonomy" id="5098"/>
    <lineage>
        <taxon>Eukaryota</taxon>
        <taxon>Fungi</taxon>
        <taxon>Dikarya</taxon>
        <taxon>Ascomycota</taxon>
        <taxon>Pezizomycotina</taxon>
        <taxon>Eurotiomycetes</taxon>
        <taxon>Eurotiomycetidae</taxon>
        <taxon>Eurotiales</taxon>
        <taxon>Aspergillaceae</taxon>
        <taxon>Monascus</taxon>
    </lineage>
</organism>
<dbReference type="Proteomes" id="UP000319663">
    <property type="component" value="Unassembled WGS sequence"/>
</dbReference>
<dbReference type="InterPro" id="IPR036864">
    <property type="entry name" value="Zn2-C6_fun-type_DNA-bd_sf"/>
</dbReference>
<dbReference type="PANTHER" id="PTHR47338:SF3">
    <property type="entry name" value="C6 FINGER DOMAIN TRANSCRIPTION FACTOR DBAA-RELATED"/>
    <property type="match status" value="1"/>
</dbReference>
<accession>A0A507QIN2</accession>
<protein>
    <recommendedName>
        <fullName evidence="8">Zn(2)-C6 fungal-type domain-containing protein</fullName>
    </recommendedName>
</protein>
<proteinExistence type="predicted"/>
<dbReference type="CDD" id="cd00067">
    <property type="entry name" value="GAL4"/>
    <property type="match status" value="1"/>
</dbReference>
<evidence type="ECO:0000313" key="9">
    <source>
        <dbReference type="EMBL" id="TQB68356.1"/>
    </source>
</evidence>
<evidence type="ECO:0000256" key="6">
    <source>
        <dbReference type="ARBA" id="ARBA00023242"/>
    </source>
</evidence>
<comment type="subcellular location">
    <subcellularLocation>
        <location evidence="1">Nucleus</location>
    </subcellularLocation>
</comment>
<dbReference type="Pfam" id="PF00172">
    <property type="entry name" value="Zn_clus"/>
    <property type="match status" value="1"/>
</dbReference>
<dbReference type="GO" id="GO:0000981">
    <property type="term" value="F:DNA-binding transcription factor activity, RNA polymerase II-specific"/>
    <property type="evidence" value="ECO:0007669"/>
    <property type="project" value="InterPro"/>
</dbReference>
<dbReference type="Pfam" id="PF04082">
    <property type="entry name" value="Fungal_trans"/>
    <property type="match status" value="1"/>
</dbReference>
<dbReference type="EMBL" id="VIFY01000224">
    <property type="protein sequence ID" value="TQB68356.1"/>
    <property type="molecule type" value="Genomic_DNA"/>
</dbReference>
<dbReference type="GO" id="GO:0006351">
    <property type="term" value="P:DNA-templated transcription"/>
    <property type="evidence" value="ECO:0007669"/>
    <property type="project" value="InterPro"/>
</dbReference>
<dbReference type="CDD" id="cd12148">
    <property type="entry name" value="fungal_TF_MHR"/>
    <property type="match status" value="1"/>
</dbReference>
<evidence type="ECO:0000256" key="4">
    <source>
        <dbReference type="ARBA" id="ARBA00023125"/>
    </source>
</evidence>
<dbReference type="PANTHER" id="PTHR47338">
    <property type="entry name" value="ZN(II)2CYS6 TRANSCRIPTION FACTOR (EUROFUNG)-RELATED"/>
    <property type="match status" value="1"/>
</dbReference>
<keyword evidence="3" id="KW-0805">Transcription regulation</keyword>
<feature type="region of interest" description="Disordered" evidence="7">
    <location>
        <begin position="97"/>
        <end position="143"/>
    </location>
</feature>
<evidence type="ECO:0000256" key="2">
    <source>
        <dbReference type="ARBA" id="ARBA00022723"/>
    </source>
</evidence>
<dbReference type="AlphaFoldDB" id="A0A507QIN2"/>
<dbReference type="InterPro" id="IPR001138">
    <property type="entry name" value="Zn2Cys6_DnaBD"/>
</dbReference>
<dbReference type="GO" id="GO:0008270">
    <property type="term" value="F:zinc ion binding"/>
    <property type="evidence" value="ECO:0007669"/>
    <property type="project" value="InterPro"/>
</dbReference>
<keyword evidence="4" id="KW-0238">DNA-binding</keyword>
<dbReference type="PROSITE" id="PS50048">
    <property type="entry name" value="ZN2_CY6_FUNGAL_2"/>
    <property type="match status" value="1"/>
</dbReference>
<evidence type="ECO:0000256" key="1">
    <source>
        <dbReference type="ARBA" id="ARBA00004123"/>
    </source>
</evidence>
<dbReference type="SMART" id="SM00066">
    <property type="entry name" value="GAL4"/>
    <property type="match status" value="1"/>
</dbReference>
<dbReference type="GO" id="GO:0003677">
    <property type="term" value="F:DNA binding"/>
    <property type="evidence" value="ECO:0007669"/>
    <property type="project" value="UniProtKB-KW"/>
</dbReference>
<evidence type="ECO:0000256" key="7">
    <source>
        <dbReference type="SAM" id="MobiDB-lite"/>
    </source>
</evidence>
<keyword evidence="2" id="KW-0479">Metal-binding</keyword>